<name>A0A4Y3VUX7_9ACTN</name>
<dbReference type="AlphaFoldDB" id="A0A4Y3VUX7"/>
<feature type="compositionally biased region" description="Gly residues" evidence="1">
    <location>
        <begin position="285"/>
        <end position="296"/>
    </location>
</feature>
<feature type="compositionally biased region" description="Low complexity" evidence="1">
    <location>
        <begin position="263"/>
        <end position="284"/>
    </location>
</feature>
<dbReference type="RefSeq" id="WP_141314372.1">
    <property type="nucleotide sequence ID" value="NZ_BJND01000075.1"/>
</dbReference>
<feature type="domain" description="Cep192-like" evidence="2">
    <location>
        <begin position="12"/>
        <end position="79"/>
    </location>
</feature>
<dbReference type="Proteomes" id="UP000317881">
    <property type="component" value="Unassembled WGS sequence"/>
</dbReference>
<feature type="compositionally biased region" description="Gly residues" evidence="1">
    <location>
        <begin position="312"/>
        <end position="323"/>
    </location>
</feature>
<dbReference type="EMBL" id="BJND01000075">
    <property type="protein sequence ID" value="GEC09561.1"/>
    <property type="molecule type" value="Genomic_DNA"/>
</dbReference>
<dbReference type="InterPro" id="IPR013783">
    <property type="entry name" value="Ig-like_fold"/>
</dbReference>
<feature type="region of interest" description="Disordered" evidence="1">
    <location>
        <begin position="253"/>
        <end position="339"/>
    </location>
</feature>
<dbReference type="OrthoDB" id="3444343at2"/>
<evidence type="ECO:0000256" key="1">
    <source>
        <dbReference type="SAM" id="MobiDB-lite"/>
    </source>
</evidence>
<dbReference type="Pfam" id="PF22067">
    <property type="entry name" value="Cep192_D3"/>
    <property type="match status" value="1"/>
</dbReference>
<protein>
    <recommendedName>
        <fullName evidence="2">Cep192-like domain-containing protein</fullName>
    </recommendedName>
</protein>
<sequence>MGVIASLEEKVVDVTPGEVATCQLKLHNTGGVVDQFTLDVLGDAKEWVTVSPQTVSVFPGDDATVEVSFAPPRSAKTVRGETSFAVRVMSREDTDGSAVEEGTVRVGGFCEVVAELVPRTARGSRRGRTKLAVDNLGNTPVTVQFSGVDEEGELKFGFGTRVLTVEGGTTRFVPLKLRPRRRFLRGPVRTHAYRVTAQTADGTKTTVDGSLVQPPILPAGAPKLMLLAGAALAVAAIMGPSFLDPKAVSHAETVADAEDSDSSDSGGSSEDGTPSGGTKPDGTASGDGGSPTGGGSSSEQAGAGASSKSPAGTGGSSDSGGGQDVSAQNDDAPPSVEVQSTEFRMETHGAPGVEGKFTTDSYAVDKGQTLRISDIHLENPHKDKGVVEVRRGKKVLLRFALEDITSKQLLFMEPLQFSEGQKVVYALNCTNSDEEECTSSAYFAGRTIKEAS</sequence>
<proteinExistence type="predicted"/>
<reference evidence="3 4" key="1">
    <citation type="submission" date="2019-06" db="EMBL/GenBank/DDBJ databases">
        <title>Whole genome shotgun sequence of Streptomyces spinoverrucosus NBRC 14228.</title>
        <authorList>
            <person name="Hosoyama A."/>
            <person name="Uohara A."/>
            <person name="Ohji S."/>
            <person name="Ichikawa N."/>
        </authorList>
    </citation>
    <scope>NUCLEOTIDE SEQUENCE [LARGE SCALE GENOMIC DNA]</scope>
    <source>
        <strain evidence="3 4">NBRC 14228</strain>
    </source>
</reference>
<accession>A0A4Y3VUX7</accession>
<keyword evidence="4" id="KW-1185">Reference proteome</keyword>
<organism evidence="3 4">
    <name type="scientific">Streptomyces spinoverrucosus</name>
    <dbReference type="NCBI Taxonomy" id="284043"/>
    <lineage>
        <taxon>Bacteria</taxon>
        <taxon>Bacillati</taxon>
        <taxon>Actinomycetota</taxon>
        <taxon>Actinomycetes</taxon>
        <taxon>Kitasatosporales</taxon>
        <taxon>Streptomycetaceae</taxon>
        <taxon>Streptomyces</taxon>
    </lineage>
</organism>
<dbReference type="GO" id="GO:0005975">
    <property type="term" value="P:carbohydrate metabolic process"/>
    <property type="evidence" value="ECO:0007669"/>
    <property type="project" value="UniProtKB-ARBA"/>
</dbReference>
<feature type="compositionally biased region" description="Low complexity" evidence="1">
    <location>
        <begin position="297"/>
        <end position="311"/>
    </location>
</feature>
<evidence type="ECO:0000313" key="3">
    <source>
        <dbReference type="EMBL" id="GEC09561.1"/>
    </source>
</evidence>
<dbReference type="Gene3D" id="2.60.40.10">
    <property type="entry name" value="Immunoglobulins"/>
    <property type="match status" value="1"/>
</dbReference>
<evidence type="ECO:0000313" key="4">
    <source>
        <dbReference type="Proteomes" id="UP000317881"/>
    </source>
</evidence>
<dbReference type="InterPro" id="IPR054089">
    <property type="entry name" value="Cep192-like_D3"/>
</dbReference>
<gene>
    <name evidence="3" type="ORF">SSP24_72160</name>
</gene>
<evidence type="ECO:0000259" key="2">
    <source>
        <dbReference type="Pfam" id="PF22067"/>
    </source>
</evidence>
<comment type="caution">
    <text evidence="3">The sequence shown here is derived from an EMBL/GenBank/DDBJ whole genome shotgun (WGS) entry which is preliminary data.</text>
</comment>